<dbReference type="WBParaSite" id="PDA_v2.g19340.t1">
    <property type="protein sequence ID" value="PDA_v2.g19340.t1"/>
    <property type="gene ID" value="PDA_v2.g19340"/>
</dbReference>
<dbReference type="PANTHER" id="PTHR23128:SF132">
    <property type="entry name" value="SERPENTINE RECEPTOR, CLASS E (EPSILON)-RELATED"/>
    <property type="match status" value="1"/>
</dbReference>
<keyword evidence="2" id="KW-0812">Transmembrane</keyword>
<feature type="transmembrane region" description="Helical" evidence="2">
    <location>
        <begin position="113"/>
        <end position="134"/>
    </location>
</feature>
<comment type="similarity">
    <text evidence="1">Belongs to the nematode receptor-like protein sre family.</text>
</comment>
<feature type="transmembrane region" description="Helical" evidence="2">
    <location>
        <begin position="26"/>
        <end position="47"/>
    </location>
</feature>
<reference evidence="4" key="1">
    <citation type="submission" date="2022-11" db="UniProtKB">
        <authorList>
            <consortium name="WormBaseParasite"/>
        </authorList>
    </citation>
    <scope>IDENTIFICATION</scope>
</reference>
<dbReference type="Proteomes" id="UP000887578">
    <property type="component" value="Unplaced"/>
</dbReference>
<dbReference type="GO" id="GO:0007606">
    <property type="term" value="P:sensory perception of chemical stimulus"/>
    <property type="evidence" value="ECO:0007669"/>
    <property type="project" value="InterPro"/>
</dbReference>
<keyword evidence="2" id="KW-0472">Membrane</keyword>
<evidence type="ECO:0000313" key="4">
    <source>
        <dbReference type="WBParaSite" id="PDA_v2.g19340.t1"/>
    </source>
</evidence>
<evidence type="ECO:0000256" key="1">
    <source>
        <dbReference type="ARBA" id="ARBA00006803"/>
    </source>
</evidence>
<name>A0A914PLJ9_9BILA</name>
<organism evidence="3 4">
    <name type="scientific">Panagrolaimus davidi</name>
    <dbReference type="NCBI Taxonomy" id="227884"/>
    <lineage>
        <taxon>Eukaryota</taxon>
        <taxon>Metazoa</taxon>
        <taxon>Ecdysozoa</taxon>
        <taxon>Nematoda</taxon>
        <taxon>Chromadorea</taxon>
        <taxon>Rhabditida</taxon>
        <taxon>Tylenchina</taxon>
        <taxon>Panagrolaimomorpha</taxon>
        <taxon>Panagrolaimoidea</taxon>
        <taxon>Panagrolaimidae</taxon>
        <taxon>Panagrolaimus</taxon>
    </lineage>
</organism>
<sequence length="231" mass="26670">MPTLAIERLFATVYVYNYEKKPKTHISIILILITDICAFVLTLGRGFKFASYLPYLLIVGISNSFAIIIFLICHRKNLRYYHAKSPKITSRYSLSLRYQIIENIRCEMIQKRLFNIACCFTITLAILFAIAFIFKQLLITNICYQLFELLIAIYANVIPIIGLCDERVLKQSRILKFRKQTVHPSRTSTITTPTAPTMPPKEFKTVFGVEVVKSNEDATKMYFAQLAQTWS</sequence>
<feature type="transmembrane region" description="Helical" evidence="2">
    <location>
        <begin position="146"/>
        <end position="164"/>
    </location>
</feature>
<keyword evidence="2" id="KW-1133">Transmembrane helix</keyword>
<dbReference type="GO" id="GO:0016020">
    <property type="term" value="C:membrane"/>
    <property type="evidence" value="ECO:0007669"/>
    <property type="project" value="InterPro"/>
</dbReference>
<protein>
    <submittedName>
        <fullName evidence="4">Uncharacterized protein</fullName>
    </submittedName>
</protein>
<accession>A0A914PLJ9</accession>
<dbReference type="AlphaFoldDB" id="A0A914PLJ9"/>
<keyword evidence="3" id="KW-1185">Reference proteome</keyword>
<evidence type="ECO:0000256" key="2">
    <source>
        <dbReference type="SAM" id="Phobius"/>
    </source>
</evidence>
<dbReference type="Pfam" id="PF03125">
    <property type="entry name" value="Sre"/>
    <property type="match status" value="1"/>
</dbReference>
<evidence type="ECO:0000313" key="3">
    <source>
        <dbReference type="Proteomes" id="UP000887578"/>
    </source>
</evidence>
<dbReference type="PANTHER" id="PTHR23128">
    <property type="entry name" value="SERPENTINE RECEPTOR, CLASS E (EPSILON)-RELATED"/>
    <property type="match status" value="1"/>
</dbReference>
<dbReference type="InterPro" id="IPR004151">
    <property type="entry name" value="7TM_GPCR_serpentine_rcpt_Sre"/>
</dbReference>
<proteinExistence type="inferred from homology"/>
<feature type="transmembrane region" description="Helical" evidence="2">
    <location>
        <begin position="53"/>
        <end position="73"/>
    </location>
</feature>